<reference evidence="2 3" key="1">
    <citation type="journal article" date="2009" name="Stand. Genomic Sci.">
        <title>Complete genome sequence of Cryptobacterium curtum type strain (12-3).</title>
        <authorList>
            <person name="Mavrommatis K."/>
            <person name="Pukall R."/>
            <person name="Rohde C."/>
            <person name="Chen F."/>
            <person name="Sims D."/>
            <person name="Brettin T."/>
            <person name="Kuske C."/>
            <person name="Detter J.C."/>
            <person name="Han C."/>
            <person name="Lapidus A."/>
            <person name="Copeland A."/>
            <person name="Glavina Del Rio T."/>
            <person name="Nolan M."/>
            <person name="Lucas S."/>
            <person name="Tice H."/>
            <person name="Cheng J.F."/>
            <person name="Bruce D."/>
            <person name="Goodwin L."/>
            <person name="Pitluck S."/>
            <person name="Ovchinnikova G."/>
            <person name="Pati A."/>
            <person name="Ivanova N."/>
            <person name="Chen A."/>
            <person name="Palaniappan K."/>
            <person name="Chain P."/>
            <person name="D'haeseleer P."/>
            <person name="Goker M."/>
            <person name="Bristow J."/>
            <person name="Eisen J.A."/>
            <person name="Markowitz V."/>
            <person name="Hugenholtz P."/>
            <person name="Rohde M."/>
            <person name="Klenk H.P."/>
            <person name="Kyrpides N.C."/>
        </authorList>
    </citation>
    <scope>NUCLEOTIDE SEQUENCE [LARGE SCALE GENOMIC DNA]</scope>
    <source>
        <strain evidence="3">ATCC 700683 / DSM 15641 / 12-3</strain>
    </source>
</reference>
<dbReference type="AlphaFoldDB" id="C7MPI2"/>
<feature type="domain" description="Putative Se/S carrier protein-like" evidence="1">
    <location>
        <begin position="8"/>
        <end position="75"/>
    </location>
</feature>
<organism evidence="2 3">
    <name type="scientific">Cryptobacterium curtum (strain ATCC 700683 / DSM 15641 / CCUG 43107 / 12-3)</name>
    <dbReference type="NCBI Taxonomy" id="469378"/>
    <lineage>
        <taxon>Bacteria</taxon>
        <taxon>Bacillati</taxon>
        <taxon>Actinomycetota</taxon>
        <taxon>Coriobacteriia</taxon>
        <taxon>Eggerthellales</taxon>
        <taxon>Eggerthellaceae</taxon>
        <taxon>Cryptobacterium</taxon>
    </lineage>
</organism>
<sequence length="79" mass="8436">MREKTLKVVFTFASVSDAMAAEEAARREGIPGRIIPLPTQIAASCGLSWAASAADRATVEVGFTQAKVAYEGVYEVPLY</sequence>
<dbReference type="RefSeq" id="WP_015778685.1">
    <property type="nucleotide sequence ID" value="NC_013170.1"/>
</dbReference>
<proteinExistence type="predicted"/>
<dbReference type="KEGG" id="ccu:Ccur_11320"/>
<dbReference type="Pfam" id="PF11823">
    <property type="entry name" value="Se_S_carrier"/>
    <property type="match status" value="1"/>
</dbReference>
<dbReference type="Proteomes" id="UP000000954">
    <property type="component" value="Chromosome"/>
</dbReference>
<dbReference type="STRING" id="469378.Ccur_11320"/>
<evidence type="ECO:0000313" key="2">
    <source>
        <dbReference type="EMBL" id="ACU94822.1"/>
    </source>
</evidence>
<dbReference type="EMBL" id="CP001682">
    <property type="protein sequence ID" value="ACU94822.1"/>
    <property type="molecule type" value="Genomic_DNA"/>
</dbReference>
<dbReference type="InterPro" id="IPR021778">
    <property type="entry name" value="Se/S_carrier-like"/>
</dbReference>
<keyword evidence="3" id="KW-1185">Reference proteome</keyword>
<dbReference type="eggNOG" id="ENOG5032ZKQ">
    <property type="taxonomic scope" value="Bacteria"/>
</dbReference>
<dbReference type="OrthoDB" id="3192849at2"/>
<dbReference type="HOGENOM" id="CLU_167443_0_0_11"/>
<evidence type="ECO:0000259" key="1">
    <source>
        <dbReference type="Pfam" id="PF11823"/>
    </source>
</evidence>
<accession>C7MPI2</accession>
<name>C7MPI2_CRYCD</name>
<evidence type="ECO:0000313" key="3">
    <source>
        <dbReference type="Proteomes" id="UP000000954"/>
    </source>
</evidence>
<gene>
    <name evidence="2" type="ordered locus">Ccur_11320</name>
</gene>
<protein>
    <recommendedName>
        <fullName evidence="1">Putative Se/S carrier protein-like domain-containing protein</fullName>
    </recommendedName>
</protein>